<dbReference type="SUPFAM" id="SSF109709">
    <property type="entry name" value="KorB DNA-binding domain-like"/>
    <property type="match status" value="1"/>
</dbReference>
<name>A0ABS1D7N9_9PROT</name>
<comment type="caution">
    <text evidence="3">The sequence shown here is derived from an EMBL/GenBank/DDBJ whole genome shotgun (WGS) entry which is preliminary data.</text>
</comment>
<dbReference type="InterPro" id="IPR003115">
    <property type="entry name" value="ParB_N"/>
</dbReference>
<dbReference type="Proteomes" id="UP001296873">
    <property type="component" value="Unassembled WGS sequence"/>
</dbReference>
<protein>
    <recommendedName>
        <fullName evidence="2">ParB-like N-terminal domain-containing protein</fullName>
    </recommendedName>
</protein>
<feature type="region of interest" description="Disordered" evidence="1">
    <location>
        <begin position="581"/>
        <end position="618"/>
    </location>
</feature>
<organism evidence="3 4">
    <name type="scientific">Rhodovibrio sodomensis</name>
    <dbReference type="NCBI Taxonomy" id="1088"/>
    <lineage>
        <taxon>Bacteria</taxon>
        <taxon>Pseudomonadati</taxon>
        <taxon>Pseudomonadota</taxon>
        <taxon>Alphaproteobacteria</taxon>
        <taxon>Rhodospirillales</taxon>
        <taxon>Rhodovibrionaceae</taxon>
        <taxon>Rhodovibrio</taxon>
    </lineage>
</organism>
<reference evidence="3 4" key="1">
    <citation type="journal article" date="2020" name="Microorganisms">
        <title>Osmotic Adaptation and Compatible Solute Biosynthesis of Phototrophic Bacteria as Revealed from Genome Analyses.</title>
        <authorList>
            <person name="Imhoff J.F."/>
            <person name="Rahn T."/>
            <person name="Kunzel S."/>
            <person name="Keller A."/>
            <person name="Neulinger S.C."/>
        </authorList>
    </citation>
    <scope>NUCLEOTIDE SEQUENCE [LARGE SCALE GENOMIC DNA]</scope>
    <source>
        <strain evidence="3 4">DSM 9895</strain>
    </source>
</reference>
<dbReference type="InterPro" id="IPR050336">
    <property type="entry name" value="Chromosome_partition/occlusion"/>
</dbReference>
<sequence>MTKQILSASIHQMPLSALKAWDANPRMNMDGDETQQMKASLLASGLLQNFIAAPCPSGEGHVVIAGARRLAAAQALIADGAVSADSLVNVAVRDIDLNDPEALKIALTENTVRSQMDAIDECIAMAELAQRGENIESIAAAFGLGTQTVKQRLALGRLVPEAQEMVRNKTRDLDWAKGMSMADQATQTRIVTDIAGNPNAWKDGNTIRRFLTQDTIPATNALFEMSAYQGRVIYDMFGSDQLADRDEFWALQNEQIDILKADLEAQGYQEVSISHQPVDTWRFQRTDKPEDSIAIIEVMPNGRVTQHTGLVKTDDLPTVENAPEVSDEIETVEIASDGVRVTPAIAEYAAAHRTAMVQNAMAGSFRTALEVMTAGLIGHSEIAVRAHDYRYPGSPEVRTAKVFDEVTQLRDDVNEELLSGGAVGAGAGRDPQIMALVKSLPDTDLQSLFTRLTALKIGQAQPKTLDGNPDSLMNDLGTALAVEVRAHWTPDETFFALMQPADMRRLIAALLPLDRQAGVASAKKKALARMLTDAFADAAENDGSMAAADAQRLNTWVPGVMRFPAVDETVEGEQVEADTSAFDALFGADGSDADQDTGQDAGEDADADAGSEVADEAA</sequence>
<proteinExistence type="predicted"/>
<dbReference type="Gene3D" id="1.10.10.2830">
    <property type="match status" value="1"/>
</dbReference>
<dbReference type="Pfam" id="PF02195">
    <property type="entry name" value="ParB_N"/>
    <property type="match status" value="1"/>
</dbReference>
<feature type="compositionally biased region" description="Acidic residues" evidence="1">
    <location>
        <begin position="591"/>
        <end position="618"/>
    </location>
</feature>
<dbReference type="EMBL" id="NRRL01000001">
    <property type="protein sequence ID" value="MBK1666432.1"/>
    <property type="molecule type" value="Genomic_DNA"/>
</dbReference>
<evidence type="ECO:0000313" key="4">
    <source>
        <dbReference type="Proteomes" id="UP001296873"/>
    </source>
</evidence>
<keyword evidence="4" id="KW-1185">Reference proteome</keyword>
<dbReference type="SUPFAM" id="SSF110849">
    <property type="entry name" value="ParB/Sulfiredoxin"/>
    <property type="match status" value="1"/>
</dbReference>
<evidence type="ECO:0000313" key="3">
    <source>
        <dbReference type="EMBL" id="MBK1666432.1"/>
    </source>
</evidence>
<gene>
    <name evidence="3" type="ORF">CKO28_00060</name>
</gene>
<dbReference type="Gene3D" id="3.90.1530.30">
    <property type="match status" value="1"/>
</dbReference>
<dbReference type="PANTHER" id="PTHR33375">
    <property type="entry name" value="CHROMOSOME-PARTITIONING PROTEIN PARB-RELATED"/>
    <property type="match status" value="1"/>
</dbReference>
<accession>A0ABS1D7N9</accession>
<evidence type="ECO:0000256" key="1">
    <source>
        <dbReference type="SAM" id="MobiDB-lite"/>
    </source>
</evidence>
<dbReference type="SMART" id="SM00470">
    <property type="entry name" value="ParB"/>
    <property type="match status" value="1"/>
</dbReference>
<dbReference type="RefSeq" id="WP_200338416.1">
    <property type="nucleotide sequence ID" value="NZ_NRRL01000001.1"/>
</dbReference>
<dbReference type="InterPro" id="IPR036086">
    <property type="entry name" value="ParB/Sulfiredoxin_sf"/>
</dbReference>
<feature type="domain" description="ParB-like N-terminal" evidence="2">
    <location>
        <begin position="11"/>
        <end position="111"/>
    </location>
</feature>
<dbReference type="PANTHER" id="PTHR33375:SF7">
    <property type="entry name" value="CHROMOSOME 2-PARTITIONING PROTEIN PARB-RELATED"/>
    <property type="match status" value="1"/>
</dbReference>
<evidence type="ECO:0000259" key="2">
    <source>
        <dbReference type="SMART" id="SM00470"/>
    </source>
</evidence>